<dbReference type="InterPro" id="IPR007484">
    <property type="entry name" value="Peptidase_M28"/>
</dbReference>
<gene>
    <name evidence="20" type="ORF">NQ315_007115</name>
</gene>
<feature type="transmembrane region" description="Helical" evidence="16">
    <location>
        <begin position="519"/>
        <end position="536"/>
    </location>
</feature>
<evidence type="ECO:0000313" key="21">
    <source>
        <dbReference type="Proteomes" id="UP001159042"/>
    </source>
</evidence>
<evidence type="ECO:0000256" key="6">
    <source>
        <dbReference type="ARBA" id="ARBA00022723"/>
    </source>
</evidence>
<reference evidence="20 21" key="1">
    <citation type="journal article" date="2023" name="Insect Mol. Biol.">
        <title>Genome sequencing provides insights into the evolution of gene families encoding plant cell wall-degrading enzymes in longhorned beetles.</title>
        <authorList>
            <person name="Shin N.R."/>
            <person name="Okamura Y."/>
            <person name="Kirsch R."/>
            <person name="Pauchet Y."/>
        </authorList>
    </citation>
    <scope>NUCLEOTIDE SEQUENCE [LARGE SCALE GENOMIC DNA]</scope>
    <source>
        <strain evidence="20">EAD_L_NR</strain>
    </source>
</reference>
<evidence type="ECO:0000256" key="11">
    <source>
        <dbReference type="ARBA" id="ARBA00023049"/>
    </source>
</evidence>
<feature type="domain" description="Endoplasmic reticulum metallopeptidase 1/1-A TM" evidence="19">
    <location>
        <begin position="417"/>
        <end position="631"/>
    </location>
</feature>
<name>A0AAV8WDN6_9CUCU</name>
<evidence type="ECO:0000256" key="15">
    <source>
        <dbReference type="SAM" id="MobiDB-lite"/>
    </source>
</evidence>
<keyword evidence="11" id="KW-0482">Metalloprotease</keyword>
<feature type="transmembrane region" description="Helical" evidence="16">
    <location>
        <begin position="495"/>
        <end position="513"/>
    </location>
</feature>
<keyword evidence="13" id="KW-0325">Glycoprotein</keyword>
<evidence type="ECO:0000256" key="16">
    <source>
        <dbReference type="SAM" id="Phobius"/>
    </source>
</evidence>
<evidence type="ECO:0000259" key="17">
    <source>
        <dbReference type="Pfam" id="PF04389"/>
    </source>
</evidence>
<dbReference type="Pfam" id="PF22249">
    <property type="entry name" value="ERMP1-TM"/>
    <property type="match status" value="1"/>
</dbReference>
<comment type="cofactor">
    <cofactor evidence="1">
        <name>Zn(2+)</name>
        <dbReference type="ChEBI" id="CHEBI:29105"/>
    </cofactor>
</comment>
<proteinExistence type="inferred from homology"/>
<keyword evidence="12 16" id="KW-0472">Membrane</keyword>
<keyword evidence="10 16" id="KW-1133">Transmembrane helix</keyword>
<dbReference type="Pfam" id="PF04389">
    <property type="entry name" value="Peptidase_M28"/>
    <property type="match status" value="1"/>
</dbReference>
<dbReference type="InterPro" id="IPR045175">
    <property type="entry name" value="M28_fam"/>
</dbReference>
<evidence type="ECO:0000256" key="12">
    <source>
        <dbReference type="ARBA" id="ARBA00023136"/>
    </source>
</evidence>
<feature type="transmembrane region" description="Helical" evidence="16">
    <location>
        <begin position="586"/>
        <end position="609"/>
    </location>
</feature>
<evidence type="ECO:0000256" key="13">
    <source>
        <dbReference type="ARBA" id="ARBA00023180"/>
    </source>
</evidence>
<feature type="domain" description="Endoplasmic reticulum metallopeptidase 1-like C-terminal" evidence="18">
    <location>
        <begin position="646"/>
        <end position="874"/>
    </location>
</feature>
<evidence type="ECO:0000256" key="1">
    <source>
        <dbReference type="ARBA" id="ARBA00001947"/>
    </source>
</evidence>
<keyword evidence="5 16" id="KW-0812">Transmembrane</keyword>
<dbReference type="InterPro" id="IPR053973">
    <property type="entry name" value="ERMP1-like_C"/>
</dbReference>
<dbReference type="EMBL" id="JANEYG010000003">
    <property type="protein sequence ID" value="KAJ8924322.1"/>
    <property type="molecule type" value="Genomic_DNA"/>
</dbReference>
<evidence type="ECO:0000256" key="4">
    <source>
        <dbReference type="ARBA" id="ARBA00022670"/>
    </source>
</evidence>
<comment type="caution">
    <text evidence="20">The sequence shown here is derived from an EMBL/GenBank/DDBJ whole genome shotgun (WGS) entry which is preliminary data.</text>
</comment>
<evidence type="ECO:0000256" key="8">
    <source>
        <dbReference type="ARBA" id="ARBA00022824"/>
    </source>
</evidence>
<dbReference type="GO" id="GO:0005789">
    <property type="term" value="C:endoplasmic reticulum membrane"/>
    <property type="evidence" value="ECO:0007669"/>
    <property type="project" value="UniProtKB-SubCell"/>
</dbReference>
<keyword evidence="7" id="KW-0378">Hydrolase</keyword>
<evidence type="ECO:0000256" key="3">
    <source>
        <dbReference type="ARBA" id="ARBA00010918"/>
    </source>
</evidence>
<evidence type="ECO:0000256" key="14">
    <source>
        <dbReference type="ARBA" id="ARBA00078796"/>
    </source>
</evidence>
<feature type="region of interest" description="Disordered" evidence="15">
    <location>
        <begin position="1"/>
        <end position="28"/>
    </location>
</feature>
<feature type="compositionally biased region" description="Acidic residues" evidence="15">
    <location>
        <begin position="8"/>
        <end position="19"/>
    </location>
</feature>
<feature type="transmembrane region" description="Helical" evidence="16">
    <location>
        <begin position="419"/>
        <end position="444"/>
    </location>
</feature>
<dbReference type="SUPFAM" id="SSF53187">
    <property type="entry name" value="Zn-dependent exopeptidases"/>
    <property type="match status" value="1"/>
</dbReference>
<dbReference type="PANTHER" id="PTHR12147:SF22">
    <property type="entry name" value="ENDOPLASMIC RETICULUM METALLOPEPTIDASE 1"/>
    <property type="match status" value="1"/>
</dbReference>
<dbReference type="Proteomes" id="UP001159042">
    <property type="component" value="Unassembled WGS sequence"/>
</dbReference>
<evidence type="ECO:0000313" key="20">
    <source>
        <dbReference type="EMBL" id="KAJ8924322.1"/>
    </source>
</evidence>
<dbReference type="Gene3D" id="3.40.630.10">
    <property type="entry name" value="Zn peptidases"/>
    <property type="match status" value="1"/>
</dbReference>
<evidence type="ECO:0000256" key="5">
    <source>
        <dbReference type="ARBA" id="ARBA00022692"/>
    </source>
</evidence>
<evidence type="ECO:0000256" key="2">
    <source>
        <dbReference type="ARBA" id="ARBA00004477"/>
    </source>
</evidence>
<keyword evidence="4" id="KW-0645">Protease</keyword>
<dbReference type="InterPro" id="IPR048024">
    <property type="entry name" value="Fxna-like_M28_dom"/>
</dbReference>
<keyword evidence="8" id="KW-0256">Endoplasmic reticulum</keyword>
<dbReference type="AlphaFoldDB" id="A0AAV8WDN6"/>
<dbReference type="PANTHER" id="PTHR12147">
    <property type="entry name" value="METALLOPEPTIDASE M28 FAMILY MEMBER"/>
    <property type="match status" value="1"/>
</dbReference>
<feature type="transmembrane region" description="Helical" evidence="16">
    <location>
        <begin position="34"/>
        <end position="56"/>
    </location>
</feature>
<comment type="subcellular location">
    <subcellularLocation>
        <location evidence="2">Endoplasmic reticulum membrane</location>
        <topology evidence="2">Multi-pass membrane protein</topology>
    </subcellularLocation>
</comment>
<comment type="similarity">
    <text evidence="3">Belongs to the peptidase M28 family.</text>
</comment>
<feature type="transmembrane region" description="Helical" evidence="16">
    <location>
        <begin position="456"/>
        <end position="479"/>
    </location>
</feature>
<evidence type="ECO:0000256" key="9">
    <source>
        <dbReference type="ARBA" id="ARBA00022833"/>
    </source>
</evidence>
<feature type="transmembrane region" description="Helical" evidence="16">
    <location>
        <begin position="548"/>
        <end position="574"/>
    </location>
</feature>
<evidence type="ECO:0000259" key="18">
    <source>
        <dbReference type="Pfam" id="PF22248"/>
    </source>
</evidence>
<organism evidence="20 21">
    <name type="scientific">Exocentrus adspersus</name>
    <dbReference type="NCBI Taxonomy" id="1586481"/>
    <lineage>
        <taxon>Eukaryota</taxon>
        <taxon>Metazoa</taxon>
        <taxon>Ecdysozoa</taxon>
        <taxon>Arthropoda</taxon>
        <taxon>Hexapoda</taxon>
        <taxon>Insecta</taxon>
        <taxon>Pterygota</taxon>
        <taxon>Neoptera</taxon>
        <taxon>Endopterygota</taxon>
        <taxon>Coleoptera</taxon>
        <taxon>Polyphaga</taxon>
        <taxon>Cucujiformia</taxon>
        <taxon>Chrysomeloidea</taxon>
        <taxon>Cerambycidae</taxon>
        <taxon>Lamiinae</taxon>
        <taxon>Acanthocinini</taxon>
        <taxon>Exocentrus</taxon>
    </lineage>
</organism>
<feature type="transmembrane region" description="Helical" evidence="16">
    <location>
        <begin position="387"/>
        <end position="407"/>
    </location>
</feature>
<dbReference type="InterPro" id="IPR053974">
    <property type="entry name" value="ERMP1_1-A_TM"/>
</dbReference>
<dbReference type="Pfam" id="PF22248">
    <property type="entry name" value="ERMP1_C"/>
    <property type="match status" value="1"/>
</dbReference>
<protein>
    <recommendedName>
        <fullName evidence="14">FXNA-like protease</fullName>
    </recommendedName>
</protein>
<sequence>MRKRYELADDSDNDQLEDLGPEKSNSRRSSIHSVPFYTAIIVLIYLVLLYGCVNFIDNRLPTPLTVADEKMYPDSFISERAIHDLKVLTSIGPRIAGGYENEVLAVEFLKREINLIIQQANRNQYIELDLQVVSGTYNLELLLVDQINSYSNVQNVVVKLFGKNNSTNSVLINSHFDSVPTSPGGSDDGINVVTMLEVLRKLSKLSERPSHNVIFLFNGAEETPLQAAHGFITKHRWAKECKVIVNLEACGAGGRIILFQSGPDTPWIMKYYNKVPHPYGQAAGEEIFQSGVIPSDTDFRIFRDFGGVVGVDMAFYKNGYRYHTKYDDFKNIPLGSYQHVGDNTLSLVKSLANAPEVSEPVPTPGKTVYFDVLGLFMVSYTTFTAKIINFITVVISISVFIFSAMDLKLGLSKSTLKYLGITLGAVLGSWVIGGVLVFLIAFSIDSANKTMSWYANPWIIFGLYVVPSLGLSSILLFAINHEKLSLNIRTQMQAHVVRLIWTLVLLVGTGFNIRTMYCFMIPVLFNSIGFLVIHGFRWQHTVRKWQFVYLISLVIPTITLMYQTVLTLSMFIPLTGRIGYNRNPDAIIGMMTFFFTVLITSPYIALITLLKNSKYFFAFLGTTFAVFVIIIFTPLGFPYRGDDTAPAPQRHWLLHTKRLFHNEEGVVEKTDAGIFFLNLDRNSPGILKNHVKDLKKAKSLEEDCEKYLLCGLPLAHSKMVQVMEYSTWIPANQPVIHQPVTFRLNSKERINSTVIRYNITTTGPDRLAIYLVPRNSTKLLHMNLVETVKQPEYNYKKRQLYFLLHTYGKDPADLTFTFDMEVPPNYNGTTVDVAVTAQYVHENKFIKTPYYAQLLKEFPDWADVTAWLGSYSSYII</sequence>
<keyword evidence="6" id="KW-0479">Metal-binding</keyword>
<evidence type="ECO:0000259" key="19">
    <source>
        <dbReference type="Pfam" id="PF22249"/>
    </source>
</evidence>
<dbReference type="GO" id="GO:0008235">
    <property type="term" value="F:metalloexopeptidase activity"/>
    <property type="evidence" value="ECO:0007669"/>
    <property type="project" value="InterPro"/>
</dbReference>
<accession>A0AAV8WDN6</accession>
<keyword evidence="9" id="KW-0862">Zinc</keyword>
<feature type="transmembrane region" description="Helical" evidence="16">
    <location>
        <begin position="616"/>
        <end position="637"/>
    </location>
</feature>
<dbReference type="GO" id="GO:0006508">
    <property type="term" value="P:proteolysis"/>
    <property type="evidence" value="ECO:0007669"/>
    <property type="project" value="UniProtKB-KW"/>
</dbReference>
<dbReference type="CDD" id="cd03875">
    <property type="entry name" value="M28_Fxna_like"/>
    <property type="match status" value="1"/>
</dbReference>
<dbReference type="FunFam" id="3.40.630.10:FF:000008">
    <property type="entry name" value="Endoplasmic reticulum metallopeptidase 1"/>
    <property type="match status" value="1"/>
</dbReference>
<evidence type="ECO:0000256" key="10">
    <source>
        <dbReference type="ARBA" id="ARBA00022989"/>
    </source>
</evidence>
<dbReference type="GO" id="GO:0046872">
    <property type="term" value="F:metal ion binding"/>
    <property type="evidence" value="ECO:0007669"/>
    <property type="project" value="UniProtKB-KW"/>
</dbReference>
<keyword evidence="21" id="KW-1185">Reference proteome</keyword>
<evidence type="ECO:0000256" key="7">
    <source>
        <dbReference type="ARBA" id="ARBA00022801"/>
    </source>
</evidence>
<feature type="domain" description="Peptidase M28" evidence="17">
    <location>
        <begin position="155"/>
        <end position="347"/>
    </location>
</feature>